<keyword evidence="3" id="KW-0645">Protease</keyword>
<dbReference type="GO" id="GO:0004222">
    <property type="term" value="F:metalloendopeptidase activity"/>
    <property type="evidence" value="ECO:0007669"/>
    <property type="project" value="InterPro"/>
</dbReference>
<keyword evidence="6" id="KW-0677">Repeat</keyword>
<feature type="binding site" evidence="12">
    <location>
        <position position="368"/>
    </location>
    <ligand>
        <name>Zn(2+)</name>
        <dbReference type="ChEBI" id="CHEBI:29105"/>
        <note>catalytic</note>
    </ligand>
</feature>
<proteinExistence type="predicted"/>
<feature type="active site" evidence="12">
    <location>
        <position position="365"/>
    </location>
</feature>
<dbReference type="PROSITE" id="PS50215">
    <property type="entry name" value="ADAM_MEPRO"/>
    <property type="match status" value="1"/>
</dbReference>
<dbReference type="AlphaFoldDB" id="A0AAV5WRD0"/>
<keyword evidence="10" id="KW-1015">Disulfide bond</keyword>
<evidence type="ECO:0000256" key="4">
    <source>
        <dbReference type="ARBA" id="ARBA00022723"/>
    </source>
</evidence>
<dbReference type="GO" id="GO:0006508">
    <property type="term" value="P:proteolysis"/>
    <property type="evidence" value="ECO:0007669"/>
    <property type="project" value="UniProtKB-KW"/>
</dbReference>
<feature type="binding site" evidence="12">
    <location>
        <position position="364"/>
    </location>
    <ligand>
        <name>Zn(2+)</name>
        <dbReference type="ChEBI" id="CHEBI:29105"/>
        <note>catalytic</note>
    </ligand>
</feature>
<keyword evidence="8 12" id="KW-0862">Zinc</keyword>
<dbReference type="InterPro" id="IPR036383">
    <property type="entry name" value="TSP1_rpt_sf"/>
</dbReference>
<feature type="chain" id="PRO_5043574102" description="Peptidase M12B domain-containing protein" evidence="14">
    <location>
        <begin position="20"/>
        <end position="972"/>
    </location>
</feature>
<dbReference type="PROSITE" id="PS50092">
    <property type="entry name" value="TSP1"/>
    <property type="match status" value="2"/>
</dbReference>
<evidence type="ECO:0000256" key="11">
    <source>
        <dbReference type="ARBA" id="ARBA00023180"/>
    </source>
</evidence>
<comment type="caution">
    <text evidence="16">The sequence shown here is derived from an EMBL/GenBank/DDBJ whole genome shotgun (WGS) entry which is preliminary data.</text>
</comment>
<evidence type="ECO:0000259" key="15">
    <source>
        <dbReference type="PROSITE" id="PS50215"/>
    </source>
</evidence>
<evidence type="ECO:0000256" key="12">
    <source>
        <dbReference type="PROSITE-ProRule" id="PRU00276"/>
    </source>
</evidence>
<dbReference type="SUPFAM" id="SSF82895">
    <property type="entry name" value="TSP-1 type 1 repeat"/>
    <property type="match status" value="1"/>
</dbReference>
<dbReference type="Gene3D" id="3.40.390.10">
    <property type="entry name" value="Collagenase (Catalytic Domain)"/>
    <property type="match status" value="1"/>
</dbReference>
<dbReference type="Pfam" id="PF17771">
    <property type="entry name" value="ADAMTS_CR_2"/>
    <property type="match status" value="1"/>
</dbReference>
<feature type="non-terminal residue" evidence="16">
    <location>
        <position position="972"/>
    </location>
</feature>
<dbReference type="PANTHER" id="PTHR13723:SF291">
    <property type="entry name" value="PEPTIDASE M12B DOMAIN-CONTAINING PROTEIN"/>
    <property type="match status" value="1"/>
</dbReference>
<dbReference type="InterPro" id="IPR041645">
    <property type="entry name" value="ADAMTS_CR_2"/>
</dbReference>
<evidence type="ECO:0000256" key="10">
    <source>
        <dbReference type="ARBA" id="ARBA00023157"/>
    </source>
</evidence>
<keyword evidence="5 14" id="KW-0732">Signal</keyword>
<dbReference type="CDD" id="cd04273">
    <property type="entry name" value="ZnMc_ADAMTS_like"/>
    <property type="match status" value="1"/>
</dbReference>
<protein>
    <recommendedName>
        <fullName evidence="15">Peptidase M12B domain-containing protein</fullName>
    </recommendedName>
</protein>
<name>A0AAV5WRD0_9BILA</name>
<dbReference type="InterPro" id="IPR057401">
    <property type="entry name" value="Adt-1/2-like_dom"/>
</dbReference>
<keyword evidence="11" id="KW-0325">Glycoprotein</keyword>
<evidence type="ECO:0000256" key="6">
    <source>
        <dbReference type="ARBA" id="ARBA00022737"/>
    </source>
</evidence>
<feature type="domain" description="Peptidase M12B" evidence="15">
    <location>
        <begin position="209"/>
        <end position="412"/>
    </location>
</feature>
<dbReference type="GO" id="GO:0031012">
    <property type="term" value="C:extracellular matrix"/>
    <property type="evidence" value="ECO:0007669"/>
    <property type="project" value="TreeGrafter"/>
</dbReference>
<keyword evidence="2" id="KW-0964">Secreted</keyword>
<evidence type="ECO:0000256" key="8">
    <source>
        <dbReference type="ARBA" id="ARBA00022833"/>
    </source>
</evidence>
<dbReference type="SUPFAM" id="SSF55486">
    <property type="entry name" value="Metalloproteases ('zincins'), catalytic domain"/>
    <property type="match status" value="1"/>
</dbReference>
<feature type="compositionally biased region" description="Low complexity" evidence="13">
    <location>
        <begin position="684"/>
        <end position="702"/>
    </location>
</feature>
<dbReference type="InterPro" id="IPR024079">
    <property type="entry name" value="MetalloPept_cat_dom_sf"/>
</dbReference>
<dbReference type="Pfam" id="PF25379">
    <property type="entry name" value="Adt-1"/>
    <property type="match status" value="1"/>
</dbReference>
<evidence type="ECO:0000256" key="2">
    <source>
        <dbReference type="ARBA" id="ARBA00022525"/>
    </source>
</evidence>
<dbReference type="InterPro" id="IPR050439">
    <property type="entry name" value="ADAMTS_ADAMTS-like"/>
</dbReference>
<feature type="binding site" evidence="12">
    <location>
        <position position="374"/>
    </location>
    <ligand>
        <name>Zn(2+)</name>
        <dbReference type="ChEBI" id="CHEBI:29105"/>
        <note>catalytic</note>
    </ligand>
</feature>
<keyword evidence="7" id="KW-0378">Hydrolase</keyword>
<feature type="region of interest" description="Disordered" evidence="13">
    <location>
        <begin position="945"/>
        <end position="972"/>
    </location>
</feature>
<keyword evidence="17" id="KW-1185">Reference proteome</keyword>
<evidence type="ECO:0000313" key="16">
    <source>
        <dbReference type="EMBL" id="GMT33160.1"/>
    </source>
</evidence>
<feature type="compositionally biased region" description="Low complexity" evidence="13">
    <location>
        <begin position="847"/>
        <end position="868"/>
    </location>
</feature>
<keyword evidence="9" id="KW-0482">Metalloprotease</keyword>
<dbReference type="GO" id="GO:0046872">
    <property type="term" value="F:metal ion binding"/>
    <property type="evidence" value="ECO:0007669"/>
    <property type="project" value="UniProtKB-KW"/>
</dbReference>
<dbReference type="Pfam" id="PF00090">
    <property type="entry name" value="TSP_1"/>
    <property type="match status" value="1"/>
</dbReference>
<evidence type="ECO:0000256" key="9">
    <source>
        <dbReference type="ARBA" id="ARBA00023049"/>
    </source>
</evidence>
<evidence type="ECO:0000256" key="13">
    <source>
        <dbReference type="SAM" id="MobiDB-lite"/>
    </source>
</evidence>
<dbReference type="Pfam" id="PF01562">
    <property type="entry name" value="Pep_M12B_propep"/>
    <property type="match status" value="1"/>
</dbReference>
<dbReference type="Pfam" id="PF01421">
    <property type="entry name" value="Reprolysin"/>
    <property type="match status" value="1"/>
</dbReference>
<evidence type="ECO:0000256" key="14">
    <source>
        <dbReference type="SAM" id="SignalP"/>
    </source>
</evidence>
<feature type="compositionally biased region" description="Acidic residues" evidence="13">
    <location>
        <begin position="945"/>
        <end position="957"/>
    </location>
</feature>
<feature type="region of interest" description="Disordered" evidence="13">
    <location>
        <begin position="678"/>
        <end position="708"/>
    </location>
</feature>
<feature type="signal peptide" evidence="14">
    <location>
        <begin position="1"/>
        <end position="19"/>
    </location>
</feature>
<dbReference type="EMBL" id="BTSY01000006">
    <property type="protein sequence ID" value="GMT33160.1"/>
    <property type="molecule type" value="Genomic_DNA"/>
</dbReference>
<organism evidence="16 17">
    <name type="scientific">Pristionchus fissidentatus</name>
    <dbReference type="NCBI Taxonomy" id="1538716"/>
    <lineage>
        <taxon>Eukaryota</taxon>
        <taxon>Metazoa</taxon>
        <taxon>Ecdysozoa</taxon>
        <taxon>Nematoda</taxon>
        <taxon>Chromadorea</taxon>
        <taxon>Rhabditida</taxon>
        <taxon>Rhabditina</taxon>
        <taxon>Diplogasteromorpha</taxon>
        <taxon>Diplogasteroidea</taxon>
        <taxon>Neodiplogasteridae</taxon>
        <taxon>Pristionchus</taxon>
    </lineage>
</organism>
<keyword evidence="4 12" id="KW-0479">Metal-binding</keyword>
<dbReference type="InterPro" id="IPR001590">
    <property type="entry name" value="Peptidase_M12B"/>
</dbReference>
<feature type="region of interest" description="Disordered" evidence="13">
    <location>
        <begin position="817"/>
        <end position="890"/>
    </location>
</feature>
<evidence type="ECO:0000313" key="17">
    <source>
        <dbReference type="Proteomes" id="UP001432322"/>
    </source>
</evidence>
<comment type="caution">
    <text evidence="12">Lacks conserved residue(s) required for the propagation of feature annotation.</text>
</comment>
<evidence type="ECO:0000256" key="5">
    <source>
        <dbReference type="ARBA" id="ARBA00022729"/>
    </source>
</evidence>
<evidence type="ECO:0000256" key="3">
    <source>
        <dbReference type="ARBA" id="ARBA00022670"/>
    </source>
</evidence>
<dbReference type="InterPro" id="IPR002870">
    <property type="entry name" value="Peptidase_M12B_N"/>
</dbReference>
<feature type="compositionally biased region" description="Basic and acidic residues" evidence="13">
    <location>
        <begin position="958"/>
        <end position="972"/>
    </location>
</feature>
<evidence type="ECO:0000256" key="1">
    <source>
        <dbReference type="ARBA" id="ARBA00004613"/>
    </source>
</evidence>
<dbReference type="Proteomes" id="UP001432322">
    <property type="component" value="Unassembled WGS sequence"/>
</dbReference>
<dbReference type="PANTHER" id="PTHR13723">
    <property type="entry name" value="ADAMTS A DISINTEGRIN AND METALLOPROTEASE WITH THROMBOSPONDIN MOTIFS PROTEASE"/>
    <property type="match status" value="1"/>
</dbReference>
<gene>
    <name evidence="16" type="ORF">PFISCL1PPCAC_24457</name>
</gene>
<comment type="subcellular location">
    <subcellularLocation>
        <location evidence="1">Secreted</location>
    </subcellularLocation>
</comment>
<dbReference type="Gene3D" id="3.40.1620.60">
    <property type="match status" value="1"/>
</dbReference>
<dbReference type="GO" id="GO:0005576">
    <property type="term" value="C:extracellular region"/>
    <property type="evidence" value="ECO:0007669"/>
    <property type="project" value="UniProtKB-SubCell"/>
</dbReference>
<dbReference type="Gene3D" id="2.20.100.10">
    <property type="entry name" value="Thrombospondin type-1 (TSP1) repeat"/>
    <property type="match status" value="2"/>
</dbReference>
<reference evidence="16" key="1">
    <citation type="submission" date="2023-10" db="EMBL/GenBank/DDBJ databases">
        <title>Genome assembly of Pristionchus species.</title>
        <authorList>
            <person name="Yoshida K."/>
            <person name="Sommer R.J."/>
        </authorList>
    </citation>
    <scope>NUCLEOTIDE SEQUENCE</scope>
    <source>
        <strain evidence="16">RS5133</strain>
    </source>
</reference>
<dbReference type="SMART" id="SM00209">
    <property type="entry name" value="TSP1"/>
    <property type="match status" value="2"/>
</dbReference>
<sequence>MGTLRTLLLIGAACQSSFSLHRSMSPKERHHIFGHEDVEKVPEYWLDKPRKSVHPDHNEHFLYNISYHGRDEVFRLKPHKRLFSEEFHMITRDANASALQFSLSDQECTYQGESIYDPDLKIALVGCGDRMHGMIISTLDATPFLISPHSKGDEHVIHKRSIDSVLQKHSCLFDLKDDPYPEDRFPISRRSALFDDRHARLAVMKEEDLTIELAVFADDAMWRHFVELYGSHADAEMHRFILAAVNNIDILYGQRVINPTVTIKIVRYEVIKTPPSSLVKSEHRYGDVDRLLDAFCDYQAKLNPMGDEDPKHWDHALLFSGYDLYRDGLKTVAGYAPVKGMCSETRSCTINEGLDFGSVFVVTHEMGHSLGMYHDGDNECDLRCCIMSPSVGTGKTQWSSCSVKEFSTFVTKLGSPARAPNCLRDLPTPGDADKAFFKDRESPGQQFTLGEQCAVFHGECWKHELRDGQALQEVCEMVWCGNGEGIIRTAHPALEGTNCGPNLWCRNGQCVPSSHNLPQIDGQWGTWNESPSSCRASCSECEIVGQMQLRRSTRLCNRPAANNGGRECVGDDARGVVCDSRPCGGQKVDEYASSTCSKLKNDPDNPNPQLSGVGLQFEQAPCKIWCQLELSNNIRTVSNFPDGTPCGDGNYCIKGECRPLLCNGNAVAETENECPYGPRYRIQPSTPTTTTTTMPPSRSTRPVQPPQARRISNLQRFSTPQGNIPAAKRLQLTTRTPSTSRRTTHRISNVTPTRFFATTTEMPQSNDRSTRRPPMWSLWSEWSECLTVGCGERGIKVRIRRCVGDQNQYIRDDTCRGHNRETSRCMGENCPTRATRRMPREMPPAPSSSSESSTTSSSIPSSPPSTTTTKEKTSEATTAPSSPPPSHEDEELVIELQDDVQEISMTTPAPVPSPTTINPRLVPLLKKGAVKLTTTAAPVERIEGDEEEYLESPSENEEFLRQATEKEERIEK</sequence>
<dbReference type="GO" id="GO:0030198">
    <property type="term" value="P:extracellular matrix organization"/>
    <property type="evidence" value="ECO:0007669"/>
    <property type="project" value="TreeGrafter"/>
</dbReference>
<evidence type="ECO:0000256" key="7">
    <source>
        <dbReference type="ARBA" id="ARBA00022801"/>
    </source>
</evidence>
<accession>A0AAV5WRD0</accession>
<dbReference type="InterPro" id="IPR000884">
    <property type="entry name" value="TSP1_rpt"/>
</dbReference>